<evidence type="ECO:0000259" key="14">
    <source>
        <dbReference type="PROSITE" id="PS50011"/>
    </source>
</evidence>
<keyword evidence="11" id="KW-0472">Membrane</keyword>
<evidence type="ECO:0000256" key="4">
    <source>
        <dbReference type="ARBA" id="ARBA00022527"/>
    </source>
</evidence>
<keyword evidence="4" id="KW-0723">Serine/threonine-protein kinase</keyword>
<dbReference type="Proteomes" id="UP000467840">
    <property type="component" value="Chromosome 14"/>
</dbReference>
<keyword evidence="10" id="KW-1133">Transmembrane helix</keyword>
<sequence>MLSLVGLAVWCLRKRRKDALRHNGSYVMPSSLGFSPRSDSNFTKTQSAAPLMESGSSNDVFVYSPSDPGGLGNSRSWFTYEELLKATNGFSSQNLLGEVDLVLYIKAAYRWEGGHPRVIHRDIKSSNILLDNNFEAKVSDFGLAKLAFDANTHVTTRVMGLLGRQHIYYLFRCSSLQWQITEKSDVFSYGVVLLELITGRKPVDASQPLGDESLVEWARPLLGHALANEEFDGWVDPRLEKNYDESEMFRMIEAAAACVRHSAARRPRMGQAKEYAKKKLGTLYRKQAERRTESVKVRFQDDSVEFHEGSIKIQIEELNGSHGLGSCMEEVERVIGDFSQKGEFAFGSFWGRGKGKD</sequence>
<dbReference type="Gene3D" id="1.10.510.10">
    <property type="entry name" value="Transferase(Phosphotransferase) domain 1"/>
    <property type="match status" value="1"/>
</dbReference>
<dbReference type="PANTHER" id="PTHR47982:SF45">
    <property type="entry name" value="NON-SPECIFIC SERINE_THREONINE PROTEIN KINASE"/>
    <property type="match status" value="1"/>
</dbReference>
<keyword evidence="16" id="KW-1185">Reference proteome</keyword>
<reference evidence="15 16" key="1">
    <citation type="journal article" date="2020" name="Mol. Plant">
        <title>The Chromosome-Based Rubber Tree Genome Provides New Insights into Spurge Genome Evolution and Rubber Biosynthesis.</title>
        <authorList>
            <person name="Liu J."/>
            <person name="Shi C."/>
            <person name="Shi C.C."/>
            <person name="Li W."/>
            <person name="Zhang Q.J."/>
            <person name="Zhang Y."/>
            <person name="Li K."/>
            <person name="Lu H.F."/>
            <person name="Shi C."/>
            <person name="Zhu S.T."/>
            <person name="Xiao Z.Y."/>
            <person name="Nan H."/>
            <person name="Yue Y."/>
            <person name="Zhu X.G."/>
            <person name="Wu Y."/>
            <person name="Hong X.N."/>
            <person name="Fan G.Y."/>
            <person name="Tong Y."/>
            <person name="Zhang D."/>
            <person name="Mao C.L."/>
            <person name="Liu Y.L."/>
            <person name="Hao S.J."/>
            <person name="Liu W.Q."/>
            <person name="Lv M.Q."/>
            <person name="Zhang H.B."/>
            <person name="Liu Y."/>
            <person name="Hu-Tang G.R."/>
            <person name="Wang J.P."/>
            <person name="Wang J.H."/>
            <person name="Sun Y.H."/>
            <person name="Ni S.B."/>
            <person name="Chen W.B."/>
            <person name="Zhang X.C."/>
            <person name="Jiao Y.N."/>
            <person name="Eichler E.E."/>
            <person name="Li G.H."/>
            <person name="Liu X."/>
            <person name="Gao L.Z."/>
        </authorList>
    </citation>
    <scope>NUCLEOTIDE SEQUENCE [LARGE SCALE GENOMIC DNA]</scope>
    <source>
        <strain evidence="16">cv. GT1</strain>
        <tissue evidence="15">Leaf</tissue>
    </source>
</reference>
<dbReference type="PROSITE" id="PS00108">
    <property type="entry name" value="PROTEIN_KINASE_ST"/>
    <property type="match status" value="1"/>
</dbReference>
<dbReference type="EMBL" id="JAAGAX010000006">
    <property type="protein sequence ID" value="KAF2312788.1"/>
    <property type="molecule type" value="Genomic_DNA"/>
</dbReference>
<evidence type="ECO:0000256" key="6">
    <source>
        <dbReference type="ARBA" id="ARBA00022692"/>
    </source>
</evidence>
<dbReference type="InterPro" id="IPR008271">
    <property type="entry name" value="Ser/Thr_kinase_AS"/>
</dbReference>
<keyword evidence="7" id="KW-0547">Nucleotide-binding</keyword>
<keyword evidence="8" id="KW-0418">Kinase</keyword>
<gene>
    <name evidence="15" type="ORF">GH714_040045</name>
</gene>
<comment type="caution">
    <text evidence="15">The sequence shown here is derived from an EMBL/GenBank/DDBJ whole genome shotgun (WGS) entry which is preliminary data.</text>
</comment>
<proteinExistence type="predicted"/>
<keyword evidence="3" id="KW-1003">Cell membrane</keyword>
<keyword evidence="9" id="KW-0067">ATP-binding</keyword>
<evidence type="ECO:0000256" key="5">
    <source>
        <dbReference type="ARBA" id="ARBA00022679"/>
    </source>
</evidence>
<protein>
    <recommendedName>
        <fullName evidence="2">non-specific serine/threonine protein kinase</fullName>
        <ecNumber evidence="2">2.7.11.1</ecNumber>
    </recommendedName>
</protein>
<dbReference type="EC" id="2.7.11.1" evidence="2"/>
<evidence type="ECO:0000256" key="10">
    <source>
        <dbReference type="ARBA" id="ARBA00022989"/>
    </source>
</evidence>
<evidence type="ECO:0000256" key="9">
    <source>
        <dbReference type="ARBA" id="ARBA00022840"/>
    </source>
</evidence>
<keyword evidence="6" id="KW-0812">Transmembrane</keyword>
<evidence type="ECO:0000256" key="2">
    <source>
        <dbReference type="ARBA" id="ARBA00012513"/>
    </source>
</evidence>
<dbReference type="InterPro" id="IPR001245">
    <property type="entry name" value="Ser-Thr/Tyr_kinase_cat_dom"/>
</dbReference>
<dbReference type="InterPro" id="IPR000719">
    <property type="entry name" value="Prot_kinase_dom"/>
</dbReference>
<comment type="catalytic activity">
    <reaction evidence="13">
        <text>L-seryl-[protein] + ATP = O-phospho-L-seryl-[protein] + ADP + H(+)</text>
        <dbReference type="Rhea" id="RHEA:17989"/>
        <dbReference type="Rhea" id="RHEA-COMP:9863"/>
        <dbReference type="Rhea" id="RHEA-COMP:11604"/>
        <dbReference type="ChEBI" id="CHEBI:15378"/>
        <dbReference type="ChEBI" id="CHEBI:29999"/>
        <dbReference type="ChEBI" id="CHEBI:30616"/>
        <dbReference type="ChEBI" id="CHEBI:83421"/>
        <dbReference type="ChEBI" id="CHEBI:456216"/>
        <dbReference type="EC" id="2.7.11.1"/>
    </reaction>
</comment>
<organism evidence="15 16">
    <name type="scientific">Hevea brasiliensis</name>
    <name type="common">Para rubber tree</name>
    <name type="synonym">Siphonia brasiliensis</name>
    <dbReference type="NCBI Taxonomy" id="3981"/>
    <lineage>
        <taxon>Eukaryota</taxon>
        <taxon>Viridiplantae</taxon>
        <taxon>Streptophyta</taxon>
        <taxon>Embryophyta</taxon>
        <taxon>Tracheophyta</taxon>
        <taxon>Spermatophyta</taxon>
        <taxon>Magnoliopsida</taxon>
        <taxon>eudicotyledons</taxon>
        <taxon>Gunneridae</taxon>
        <taxon>Pentapetalae</taxon>
        <taxon>rosids</taxon>
        <taxon>fabids</taxon>
        <taxon>Malpighiales</taxon>
        <taxon>Euphorbiaceae</taxon>
        <taxon>Crotonoideae</taxon>
        <taxon>Micrandreae</taxon>
        <taxon>Hevea</taxon>
    </lineage>
</organism>
<dbReference type="GO" id="GO:0004674">
    <property type="term" value="F:protein serine/threonine kinase activity"/>
    <property type="evidence" value="ECO:0007669"/>
    <property type="project" value="UniProtKB-KW"/>
</dbReference>
<comment type="subcellular location">
    <subcellularLocation>
        <location evidence="1">Cell membrane</location>
        <topology evidence="1">Single-pass membrane protein</topology>
    </subcellularLocation>
</comment>
<evidence type="ECO:0000256" key="13">
    <source>
        <dbReference type="ARBA" id="ARBA00048679"/>
    </source>
</evidence>
<name>A0A6A6MK91_HEVBR</name>
<evidence type="ECO:0000256" key="11">
    <source>
        <dbReference type="ARBA" id="ARBA00023136"/>
    </source>
</evidence>
<dbReference type="GO" id="GO:0005524">
    <property type="term" value="F:ATP binding"/>
    <property type="evidence" value="ECO:0007669"/>
    <property type="project" value="UniProtKB-KW"/>
</dbReference>
<evidence type="ECO:0000313" key="15">
    <source>
        <dbReference type="EMBL" id="KAF2312788.1"/>
    </source>
</evidence>
<evidence type="ECO:0000256" key="8">
    <source>
        <dbReference type="ARBA" id="ARBA00022777"/>
    </source>
</evidence>
<feature type="domain" description="Protein kinase" evidence="14">
    <location>
        <begin position="1"/>
        <end position="280"/>
    </location>
</feature>
<dbReference type="InterPro" id="IPR047117">
    <property type="entry name" value="PERK1-13-like"/>
</dbReference>
<dbReference type="InterPro" id="IPR011009">
    <property type="entry name" value="Kinase-like_dom_sf"/>
</dbReference>
<dbReference type="Pfam" id="PF07714">
    <property type="entry name" value="PK_Tyr_Ser-Thr"/>
    <property type="match status" value="1"/>
</dbReference>
<evidence type="ECO:0000256" key="12">
    <source>
        <dbReference type="ARBA" id="ARBA00047899"/>
    </source>
</evidence>
<dbReference type="AlphaFoldDB" id="A0A6A6MK91"/>
<evidence type="ECO:0000256" key="1">
    <source>
        <dbReference type="ARBA" id="ARBA00004162"/>
    </source>
</evidence>
<accession>A0A6A6MK91</accession>
<dbReference type="GO" id="GO:0005886">
    <property type="term" value="C:plasma membrane"/>
    <property type="evidence" value="ECO:0007669"/>
    <property type="project" value="UniProtKB-SubCell"/>
</dbReference>
<dbReference type="PROSITE" id="PS50011">
    <property type="entry name" value="PROTEIN_KINASE_DOM"/>
    <property type="match status" value="1"/>
</dbReference>
<keyword evidence="5" id="KW-0808">Transferase</keyword>
<dbReference type="SUPFAM" id="SSF56112">
    <property type="entry name" value="Protein kinase-like (PK-like)"/>
    <property type="match status" value="1"/>
</dbReference>
<evidence type="ECO:0000256" key="3">
    <source>
        <dbReference type="ARBA" id="ARBA00022475"/>
    </source>
</evidence>
<comment type="catalytic activity">
    <reaction evidence="12">
        <text>L-threonyl-[protein] + ATP = O-phospho-L-threonyl-[protein] + ADP + H(+)</text>
        <dbReference type="Rhea" id="RHEA:46608"/>
        <dbReference type="Rhea" id="RHEA-COMP:11060"/>
        <dbReference type="Rhea" id="RHEA-COMP:11605"/>
        <dbReference type="ChEBI" id="CHEBI:15378"/>
        <dbReference type="ChEBI" id="CHEBI:30013"/>
        <dbReference type="ChEBI" id="CHEBI:30616"/>
        <dbReference type="ChEBI" id="CHEBI:61977"/>
        <dbReference type="ChEBI" id="CHEBI:456216"/>
        <dbReference type="EC" id="2.7.11.1"/>
    </reaction>
</comment>
<dbReference type="PANTHER" id="PTHR47982">
    <property type="entry name" value="PROLINE-RICH RECEPTOR-LIKE PROTEIN KINASE PERK4"/>
    <property type="match status" value="1"/>
</dbReference>
<dbReference type="SMART" id="SM00220">
    <property type="entry name" value="S_TKc"/>
    <property type="match status" value="1"/>
</dbReference>
<evidence type="ECO:0000313" key="16">
    <source>
        <dbReference type="Proteomes" id="UP000467840"/>
    </source>
</evidence>
<evidence type="ECO:0000256" key="7">
    <source>
        <dbReference type="ARBA" id="ARBA00022741"/>
    </source>
</evidence>